<proteinExistence type="predicted"/>
<organism evidence="3 4">
    <name type="scientific">Caulifigura coniformis</name>
    <dbReference type="NCBI Taxonomy" id="2527983"/>
    <lineage>
        <taxon>Bacteria</taxon>
        <taxon>Pseudomonadati</taxon>
        <taxon>Planctomycetota</taxon>
        <taxon>Planctomycetia</taxon>
        <taxon>Planctomycetales</taxon>
        <taxon>Planctomycetaceae</taxon>
        <taxon>Caulifigura</taxon>
    </lineage>
</organism>
<dbReference type="InParanoid" id="A0A517SHD3"/>
<dbReference type="GO" id="GO:0016491">
    <property type="term" value="F:oxidoreductase activity"/>
    <property type="evidence" value="ECO:0007669"/>
    <property type="project" value="UniProtKB-KW"/>
</dbReference>
<evidence type="ECO:0000259" key="1">
    <source>
        <dbReference type="Pfam" id="PF01408"/>
    </source>
</evidence>
<dbReference type="Gene3D" id="3.30.360.10">
    <property type="entry name" value="Dihydrodipicolinate Reductase, domain 2"/>
    <property type="match status" value="1"/>
</dbReference>
<dbReference type="InterPro" id="IPR036291">
    <property type="entry name" value="NAD(P)-bd_dom_sf"/>
</dbReference>
<dbReference type="Gene3D" id="3.40.50.720">
    <property type="entry name" value="NAD(P)-binding Rossmann-like Domain"/>
    <property type="match status" value="1"/>
</dbReference>
<keyword evidence="4" id="KW-1185">Reference proteome</keyword>
<dbReference type="RefSeq" id="WP_145031411.1">
    <property type="nucleotide sequence ID" value="NZ_CP036271.1"/>
</dbReference>
<evidence type="ECO:0000313" key="3">
    <source>
        <dbReference type="EMBL" id="QDT55534.1"/>
    </source>
</evidence>
<keyword evidence="3" id="KW-0560">Oxidoreductase</keyword>
<dbReference type="GO" id="GO:0000166">
    <property type="term" value="F:nucleotide binding"/>
    <property type="evidence" value="ECO:0007669"/>
    <property type="project" value="InterPro"/>
</dbReference>
<dbReference type="OrthoDB" id="9788246at2"/>
<sequence>MSEKSSRRAWMAGVGGATAAATFGAPLLQLNGADAAPGRTVTVGVMGLNRGLALAKVFGKTPGVVLKYVAETDAERGEAGKAAIEKATEQTPTVVKDFRKILDDKDVDAIIVAAPNHWHAPATILGCAAGKHVYVEKPCSHNPWEGETMVEAARKHQRVVQMGNQRRSAESFQKAIQMLKEGAIGRVYLSRSWYDNARGTIKTGVKVDPPAGLDWDLWQGPAPRTAYYDNRTPYNWHWFWNWGNGELGNNGVHSIDISRWGMGVDYPVRVTSAGGRYAFKDDQETPDTNVVTFEFEGDRAIVWDGKSCNKHASEAFVAFYGTEGTMTLTEGGGFKLYDAKDKLVKEEAGKWDLGLHISNFVDAIRNGDPQRLNSEILEGHKSTMLCHLGNIAYRMGRTMNCRPSDGHIIADDKAMGLWKRSYEPGWEPKV</sequence>
<dbReference type="EMBL" id="CP036271">
    <property type="protein sequence ID" value="QDT55534.1"/>
    <property type="molecule type" value="Genomic_DNA"/>
</dbReference>
<dbReference type="EC" id="1.-.-.-" evidence="3"/>
<dbReference type="PANTHER" id="PTHR43818:SF5">
    <property type="entry name" value="OXIDOREDUCTASE FAMILY PROTEIN"/>
    <property type="match status" value="1"/>
</dbReference>
<dbReference type="InterPro" id="IPR050463">
    <property type="entry name" value="Gfo/Idh/MocA_oxidrdct_glycsds"/>
</dbReference>
<gene>
    <name evidence="3" type="primary">ydgJ_3</name>
    <name evidence="3" type="ORF">Pan44_35780</name>
</gene>
<dbReference type="PROSITE" id="PS51318">
    <property type="entry name" value="TAT"/>
    <property type="match status" value="1"/>
</dbReference>
<accession>A0A517SHD3</accession>
<dbReference type="KEGG" id="ccos:Pan44_35780"/>
<feature type="domain" description="Gfo/Idh/MocA-like oxidoreductase bacterial type C-terminal" evidence="2">
    <location>
        <begin position="209"/>
        <end position="426"/>
    </location>
</feature>
<dbReference type="Pfam" id="PF01408">
    <property type="entry name" value="GFO_IDH_MocA"/>
    <property type="match status" value="1"/>
</dbReference>
<dbReference type="PANTHER" id="PTHR43818">
    <property type="entry name" value="BCDNA.GH03377"/>
    <property type="match status" value="1"/>
</dbReference>
<dbReference type="Proteomes" id="UP000315700">
    <property type="component" value="Chromosome"/>
</dbReference>
<name>A0A517SHD3_9PLAN</name>
<evidence type="ECO:0000259" key="2">
    <source>
        <dbReference type="Pfam" id="PF19051"/>
    </source>
</evidence>
<dbReference type="Pfam" id="PF19051">
    <property type="entry name" value="GFO_IDH_MocA_C2"/>
    <property type="match status" value="1"/>
</dbReference>
<dbReference type="InterPro" id="IPR000683">
    <property type="entry name" value="Gfo/Idh/MocA-like_OxRdtase_N"/>
</dbReference>
<dbReference type="InterPro" id="IPR043906">
    <property type="entry name" value="Gfo/Idh/MocA_OxRdtase_bact_C"/>
</dbReference>
<dbReference type="SUPFAM" id="SSF55347">
    <property type="entry name" value="Glyceraldehyde-3-phosphate dehydrogenase-like, C-terminal domain"/>
    <property type="match status" value="1"/>
</dbReference>
<protein>
    <submittedName>
        <fullName evidence="3">Putative oxidoreductase YdgJ</fullName>
        <ecNumber evidence="3">1.-.-.-</ecNumber>
    </submittedName>
</protein>
<reference evidence="3 4" key="1">
    <citation type="submission" date="2019-02" db="EMBL/GenBank/DDBJ databases">
        <title>Deep-cultivation of Planctomycetes and their phenomic and genomic characterization uncovers novel biology.</title>
        <authorList>
            <person name="Wiegand S."/>
            <person name="Jogler M."/>
            <person name="Boedeker C."/>
            <person name="Pinto D."/>
            <person name="Vollmers J."/>
            <person name="Rivas-Marin E."/>
            <person name="Kohn T."/>
            <person name="Peeters S.H."/>
            <person name="Heuer A."/>
            <person name="Rast P."/>
            <person name="Oberbeckmann S."/>
            <person name="Bunk B."/>
            <person name="Jeske O."/>
            <person name="Meyerdierks A."/>
            <person name="Storesund J.E."/>
            <person name="Kallscheuer N."/>
            <person name="Luecker S."/>
            <person name="Lage O.M."/>
            <person name="Pohl T."/>
            <person name="Merkel B.J."/>
            <person name="Hornburger P."/>
            <person name="Mueller R.-W."/>
            <person name="Bruemmer F."/>
            <person name="Labrenz M."/>
            <person name="Spormann A.M."/>
            <person name="Op den Camp H."/>
            <person name="Overmann J."/>
            <person name="Amann R."/>
            <person name="Jetten M.S.M."/>
            <person name="Mascher T."/>
            <person name="Medema M.H."/>
            <person name="Devos D.P."/>
            <person name="Kaster A.-K."/>
            <person name="Ovreas L."/>
            <person name="Rohde M."/>
            <person name="Galperin M.Y."/>
            <person name="Jogler C."/>
        </authorList>
    </citation>
    <scope>NUCLEOTIDE SEQUENCE [LARGE SCALE GENOMIC DNA]</scope>
    <source>
        <strain evidence="3 4">Pan44</strain>
    </source>
</reference>
<dbReference type="SUPFAM" id="SSF51735">
    <property type="entry name" value="NAD(P)-binding Rossmann-fold domains"/>
    <property type="match status" value="1"/>
</dbReference>
<evidence type="ECO:0000313" key="4">
    <source>
        <dbReference type="Proteomes" id="UP000315700"/>
    </source>
</evidence>
<feature type="domain" description="Gfo/Idh/MocA-like oxidoreductase N-terminal" evidence="1">
    <location>
        <begin position="43"/>
        <end position="163"/>
    </location>
</feature>
<dbReference type="InterPro" id="IPR006311">
    <property type="entry name" value="TAT_signal"/>
</dbReference>
<dbReference type="AlphaFoldDB" id="A0A517SHD3"/>